<evidence type="ECO:0000256" key="3">
    <source>
        <dbReference type="ARBA" id="ARBA00023136"/>
    </source>
</evidence>
<gene>
    <name evidence="6" type="ORF">PYV00_07865</name>
</gene>
<keyword evidence="1 4" id="KW-0812">Transmembrane</keyword>
<evidence type="ECO:0000256" key="2">
    <source>
        <dbReference type="ARBA" id="ARBA00022989"/>
    </source>
</evidence>
<feature type="transmembrane region" description="Helical" evidence="4">
    <location>
        <begin position="268"/>
        <end position="291"/>
    </location>
</feature>
<feature type="transmembrane region" description="Helical" evidence="4">
    <location>
        <begin position="90"/>
        <end position="108"/>
    </location>
</feature>
<comment type="caution">
    <text evidence="6">The sequence shown here is derived from an EMBL/GenBank/DDBJ whole genome shotgun (WGS) entry which is preliminary data.</text>
</comment>
<feature type="transmembrane region" description="Helical" evidence="4">
    <location>
        <begin position="298"/>
        <end position="318"/>
    </location>
</feature>
<evidence type="ECO:0000256" key="4">
    <source>
        <dbReference type="SAM" id="Phobius"/>
    </source>
</evidence>
<protein>
    <submittedName>
        <fullName evidence="6">MFS transporter</fullName>
    </submittedName>
</protein>
<dbReference type="PANTHER" id="PTHR11360:SF284">
    <property type="entry name" value="EG:103B4.3 PROTEIN-RELATED"/>
    <property type="match status" value="1"/>
</dbReference>
<dbReference type="Proteomes" id="UP001216253">
    <property type="component" value="Unassembled WGS sequence"/>
</dbReference>
<dbReference type="Pfam" id="PF07690">
    <property type="entry name" value="MFS_1"/>
    <property type="match status" value="1"/>
</dbReference>
<name>A0ABT5WNM2_9SPHN</name>
<feature type="transmembrane region" description="Helical" evidence="4">
    <location>
        <begin position="61"/>
        <end position="78"/>
    </location>
</feature>
<feature type="transmembrane region" description="Helical" evidence="4">
    <location>
        <begin position="148"/>
        <end position="170"/>
    </location>
</feature>
<dbReference type="SUPFAM" id="SSF103473">
    <property type="entry name" value="MFS general substrate transporter"/>
    <property type="match status" value="1"/>
</dbReference>
<dbReference type="InterPro" id="IPR011701">
    <property type="entry name" value="MFS"/>
</dbReference>
<feature type="transmembrane region" description="Helical" evidence="4">
    <location>
        <begin position="24"/>
        <end position="41"/>
    </location>
</feature>
<feature type="transmembrane region" description="Helical" evidence="4">
    <location>
        <begin position="324"/>
        <end position="346"/>
    </location>
</feature>
<feature type="domain" description="Major facilitator superfamily (MFS) profile" evidence="5">
    <location>
        <begin position="23"/>
        <end position="412"/>
    </location>
</feature>
<feature type="transmembrane region" description="Helical" evidence="4">
    <location>
        <begin position="182"/>
        <end position="204"/>
    </location>
</feature>
<proteinExistence type="predicted"/>
<dbReference type="Gene3D" id="1.20.1250.20">
    <property type="entry name" value="MFS general substrate transporter like domains"/>
    <property type="match status" value="2"/>
</dbReference>
<dbReference type="PROSITE" id="PS50850">
    <property type="entry name" value="MFS"/>
    <property type="match status" value="1"/>
</dbReference>
<evidence type="ECO:0000256" key="1">
    <source>
        <dbReference type="ARBA" id="ARBA00022692"/>
    </source>
</evidence>
<dbReference type="PANTHER" id="PTHR11360">
    <property type="entry name" value="MONOCARBOXYLATE TRANSPORTER"/>
    <property type="match status" value="1"/>
</dbReference>
<evidence type="ECO:0000313" key="6">
    <source>
        <dbReference type="EMBL" id="MDE8651635.1"/>
    </source>
</evidence>
<evidence type="ECO:0000259" key="5">
    <source>
        <dbReference type="PROSITE" id="PS50850"/>
    </source>
</evidence>
<reference evidence="6 7" key="1">
    <citation type="submission" date="2023-03" db="EMBL/GenBank/DDBJ databases">
        <title>NovoSphingobium album sp. nov. isolated from polycyclic aromatic hydrocarbons- and heavy-metal polluted soil.</title>
        <authorList>
            <person name="Liu Z."/>
            <person name="Wang K."/>
        </authorList>
    </citation>
    <scope>NUCLEOTIDE SEQUENCE [LARGE SCALE GENOMIC DNA]</scope>
    <source>
        <strain evidence="6 7">H3SJ31-1</strain>
    </source>
</reference>
<dbReference type="InterPro" id="IPR050327">
    <property type="entry name" value="Proton-linked_MCT"/>
</dbReference>
<organism evidence="6 7">
    <name type="scientific">Novosphingobium album</name>
    <name type="common">ex Liu et al. 2023</name>
    <dbReference type="NCBI Taxonomy" id="3031130"/>
    <lineage>
        <taxon>Bacteria</taxon>
        <taxon>Pseudomonadati</taxon>
        <taxon>Pseudomonadota</taxon>
        <taxon>Alphaproteobacteria</taxon>
        <taxon>Sphingomonadales</taxon>
        <taxon>Sphingomonadaceae</taxon>
        <taxon>Novosphingobium</taxon>
    </lineage>
</organism>
<sequence>MAHPSPARPGAAPYFAELREHRRAVAGASAGMAAGFLINHYVANLFAAPLIEEFGWSRADFALVGTIGLLSLVFVPLFGRLTDLVGARPVAAVGIVCFPLSFLAFSAMNGSLAMFVLISGLQLLFAAASTSSTVYSRFIAERFTRARGLALAIMATAPALVGVVGSPLLAHVIAVQGWRTGYVMVAVYTGVVGALALVLMPGPIRPAASRGLGARPARRPAAQAYAAILRTPAFWIVSGGFLMCNLLYPLQSSQMKLMLLEHGASSESAAWMISLLAAGVLFGRFACGLALDRFPPAIVAAIALGMPGVGLLAVAMGFDSELSLALAVAVMGLSLGAESDLAAYLVMRYFPMEVYGTVLGLVVACLAASATLGAVLLSVTLRLVDHFSAYMVIAGLASFAGGSLFLLLGRIEQPAGALAAQH</sequence>
<keyword evidence="2 4" id="KW-1133">Transmembrane helix</keyword>
<feature type="transmembrane region" description="Helical" evidence="4">
    <location>
        <begin position="358"/>
        <end position="381"/>
    </location>
</feature>
<dbReference type="InterPro" id="IPR036259">
    <property type="entry name" value="MFS_trans_sf"/>
</dbReference>
<evidence type="ECO:0000313" key="7">
    <source>
        <dbReference type="Proteomes" id="UP001216253"/>
    </source>
</evidence>
<dbReference type="RefSeq" id="WP_275227739.1">
    <property type="nucleotide sequence ID" value="NZ_JARESE010000020.1"/>
</dbReference>
<keyword evidence="7" id="KW-1185">Reference proteome</keyword>
<accession>A0ABT5WNM2</accession>
<feature type="transmembrane region" description="Helical" evidence="4">
    <location>
        <begin position="225"/>
        <end position="248"/>
    </location>
</feature>
<keyword evidence="3 4" id="KW-0472">Membrane</keyword>
<dbReference type="EMBL" id="JARESE010000020">
    <property type="protein sequence ID" value="MDE8651635.1"/>
    <property type="molecule type" value="Genomic_DNA"/>
</dbReference>
<dbReference type="InterPro" id="IPR020846">
    <property type="entry name" value="MFS_dom"/>
</dbReference>
<feature type="transmembrane region" description="Helical" evidence="4">
    <location>
        <begin position="114"/>
        <end position="136"/>
    </location>
</feature>
<feature type="transmembrane region" description="Helical" evidence="4">
    <location>
        <begin position="387"/>
        <end position="408"/>
    </location>
</feature>